<accession>A0A430M0W5</accession>
<dbReference type="Proteomes" id="UP000287124">
    <property type="component" value="Unassembled WGS sequence"/>
</dbReference>
<organism evidence="1 2">
    <name type="scientific">Fusarium euwallaceae</name>
    <dbReference type="NCBI Taxonomy" id="1147111"/>
    <lineage>
        <taxon>Eukaryota</taxon>
        <taxon>Fungi</taxon>
        <taxon>Dikarya</taxon>
        <taxon>Ascomycota</taxon>
        <taxon>Pezizomycotina</taxon>
        <taxon>Sordariomycetes</taxon>
        <taxon>Hypocreomycetidae</taxon>
        <taxon>Hypocreales</taxon>
        <taxon>Nectriaceae</taxon>
        <taxon>Fusarium</taxon>
        <taxon>Fusarium solani species complex</taxon>
    </lineage>
</organism>
<evidence type="ECO:0000313" key="1">
    <source>
        <dbReference type="EMBL" id="RTE81625.1"/>
    </source>
</evidence>
<proteinExistence type="predicted"/>
<evidence type="ECO:0000313" key="2">
    <source>
        <dbReference type="Proteomes" id="UP000287124"/>
    </source>
</evidence>
<gene>
    <name evidence="1" type="ORF">BHE90_003921</name>
</gene>
<keyword evidence="2" id="KW-1185">Reference proteome</keyword>
<sequence>MSSFRPFFNAEIQLEYDGESSRNYSRINNDQRSYGGFFITDPSGVKRMDTVSLVGPNFDLANVAAGLLGLKVVLEELPENRGCIAVKDYHRVVLQVGVQGGIESDAANLLAKKIATLAMVLEESLLLKLVAPASGRHIYPVNEKSNVVRDRWPHIGAVSSDYASHVPPIAAIKPAAWNSRDPEHVCRVLTKIWSSPSPEELQSMLKYHCMSCDFYLEPEKREYLSQRRPSPRNDLSFKYHPWFCFRHLQTTFEHRLLRNWVEVISRIVELAMAGPDEYRACLEAIFRIQHDADQGGVAWEQLMTHVLKLEHRIQDWRDQLARYEQGEILASLPKNGLPKLRQVDHIRKEMYLYIW</sequence>
<reference evidence="1 2" key="1">
    <citation type="submission" date="2017-06" db="EMBL/GenBank/DDBJ databases">
        <title>Comparative genomic analysis of Ambrosia Fusariam Clade fungi.</title>
        <authorList>
            <person name="Stajich J.E."/>
            <person name="Carrillo J."/>
            <person name="Kijimoto T."/>
            <person name="Eskalen A."/>
            <person name="O'Donnell K."/>
            <person name="Kasson M."/>
        </authorList>
    </citation>
    <scope>NUCLEOTIDE SEQUENCE [LARGE SCALE GENOMIC DNA]</scope>
    <source>
        <strain evidence="1 2">UCR1854</strain>
    </source>
</reference>
<dbReference type="AlphaFoldDB" id="A0A430M0W5"/>
<name>A0A430M0W5_9HYPO</name>
<dbReference type="EMBL" id="MIKF01000038">
    <property type="protein sequence ID" value="RTE81625.1"/>
    <property type="molecule type" value="Genomic_DNA"/>
</dbReference>
<comment type="caution">
    <text evidence="1">The sequence shown here is derived from an EMBL/GenBank/DDBJ whole genome shotgun (WGS) entry which is preliminary data.</text>
</comment>
<protein>
    <submittedName>
        <fullName evidence="1">Uncharacterized protein</fullName>
    </submittedName>
</protein>